<dbReference type="RefSeq" id="WP_359788032.1">
    <property type="nucleotide sequence ID" value="NZ_JBEYBN010000013.1"/>
</dbReference>
<dbReference type="Proteomes" id="UP001550603">
    <property type="component" value="Unassembled WGS sequence"/>
</dbReference>
<reference evidence="1 2" key="1">
    <citation type="submission" date="2024-06" db="EMBL/GenBank/DDBJ databases">
        <title>The Natural Products Discovery Center: Release of the First 8490 Sequenced Strains for Exploring Actinobacteria Biosynthetic Diversity.</title>
        <authorList>
            <person name="Kalkreuter E."/>
            <person name="Kautsar S.A."/>
            <person name="Yang D."/>
            <person name="Bader C.D."/>
            <person name="Teijaro C.N."/>
            <person name="Fluegel L."/>
            <person name="Davis C.M."/>
            <person name="Simpson J.R."/>
            <person name="Lauterbach L."/>
            <person name="Steele A.D."/>
            <person name="Gui C."/>
            <person name="Meng S."/>
            <person name="Li G."/>
            <person name="Viehrig K."/>
            <person name="Ye F."/>
            <person name="Su P."/>
            <person name="Kiefer A.F."/>
            <person name="Nichols A."/>
            <person name="Cepeda A.J."/>
            <person name="Yan W."/>
            <person name="Fan B."/>
            <person name="Jiang Y."/>
            <person name="Adhikari A."/>
            <person name="Zheng C.-J."/>
            <person name="Schuster L."/>
            <person name="Cowan T.M."/>
            <person name="Smanski M.J."/>
            <person name="Chevrette M.G."/>
            <person name="De Carvalho L.P.S."/>
            <person name="Shen B."/>
        </authorList>
    </citation>
    <scope>NUCLEOTIDE SEQUENCE [LARGE SCALE GENOMIC DNA]</scope>
    <source>
        <strain evidence="1 2">NPDC019583</strain>
    </source>
</reference>
<evidence type="ECO:0000313" key="2">
    <source>
        <dbReference type="Proteomes" id="UP001550603"/>
    </source>
</evidence>
<accession>A0ABV2XT36</accession>
<gene>
    <name evidence="1" type="ORF">ABZ568_12220</name>
</gene>
<sequence length="74" mass="7846">MTKAEKEALIAGLGEGVAAGAIEPDYAVWLLNKVAKYAKVTAQRSIEDAVAPYVVAAAEALTKRVCVPDDERND</sequence>
<comment type="caution">
    <text evidence="1">The sequence shown here is derived from an EMBL/GenBank/DDBJ whole genome shotgun (WGS) entry which is preliminary data.</text>
</comment>
<organism evidence="1 2">
    <name type="scientific">Streptomyces olindensis</name>
    <dbReference type="NCBI Taxonomy" id="358823"/>
    <lineage>
        <taxon>Bacteria</taxon>
        <taxon>Bacillati</taxon>
        <taxon>Actinomycetota</taxon>
        <taxon>Actinomycetes</taxon>
        <taxon>Kitasatosporales</taxon>
        <taxon>Streptomycetaceae</taxon>
        <taxon>Streptomyces</taxon>
    </lineage>
</organism>
<keyword evidence="2" id="KW-1185">Reference proteome</keyword>
<protein>
    <submittedName>
        <fullName evidence="1">Uncharacterized protein</fullName>
    </submittedName>
</protein>
<proteinExistence type="predicted"/>
<evidence type="ECO:0000313" key="1">
    <source>
        <dbReference type="EMBL" id="MEU2267161.1"/>
    </source>
</evidence>
<dbReference type="EMBL" id="JBEYBN010000013">
    <property type="protein sequence ID" value="MEU2267161.1"/>
    <property type="molecule type" value="Genomic_DNA"/>
</dbReference>
<name>A0ABV2XT36_9ACTN</name>